<reference evidence="2" key="1">
    <citation type="journal article" date="2019" name="Int. J. Syst. Evol. Microbiol.">
        <title>The Global Catalogue of Microorganisms (GCM) 10K type strain sequencing project: providing services to taxonomists for standard genome sequencing and annotation.</title>
        <authorList>
            <consortium name="The Broad Institute Genomics Platform"/>
            <consortium name="The Broad Institute Genome Sequencing Center for Infectious Disease"/>
            <person name="Wu L."/>
            <person name="Ma J."/>
        </authorList>
    </citation>
    <scope>NUCLEOTIDE SEQUENCE [LARGE SCALE GENOMIC DNA]</scope>
    <source>
        <strain evidence="2">CCUG 54518</strain>
    </source>
</reference>
<comment type="caution">
    <text evidence="1">The sequence shown here is derived from an EMBL/GenBank/DDBJ whole genome shotgun (WGS) entry which is preliminary data.</text>
</comment>
<organism evidence="1 2">
    <name type="scientific">Hydrogenophaga bisanensis</name>
    <dbReference type="NCBI Taxonomy" id="439611"/>
    <lineage>
        <taxon>Bacteria</taxon>
        <taxon>Pseudomonadati</taxon>
        <taxon>Pseudomonadota</taxon>
        <taxon>Betaproteobacteria</taxon>
        <taxon>Burkholderiales</taxon>
        <taxon>Comamonadaceae</taxon>
        <taxon>Hydrogenophaga</taxon>
    </lineage>
</organism>
<accession>A0ABW2R4T7</accession>
<evidence type="ECO:0000313" key="1">
    <source>
        <dbReference type="EMBL" id="MFC7433499.1"/>
    </source>
</evidence>
<dbReference type="Proteomes" id="UP001596495">
    <property type="component" value="Unassembled WGS sequence"/>
</dbReference>
<dbReference type="RefSeq" id="WP_382253758.1">
    <property type="nucleotide sequence ID" value="NZ_JBHTBX010000002.1"/>
</dbReference>
<evidence type="ECO:0008006" key="3">
    <source>
        <dbReference type="Google" id="ProtNLM"/>
    </source>
</evidence>
<protein>
    <recommendedName>
        <fullName evidence="3">Nucleotidyltransferase-like protein</fullName>
    </recommendedName>
</protein>
<name>A0ABW2R4T7_9BURK</name>
<keyword evidence="2" id="KW-1185">Reference proteome</keyword>
<evidence type="ECO:0000313" key="2">
    <source>
        <dbReference type="Proteomes" id="UP001596495"/>
    </source>
</evidence>
<proteinExistence type="predicted"/>
<sequence>MKALRDDAAADLLAVAARLVVEDGLEYGPAKQRAARQLGLGARVALPDNLALEEAVREHIAIFCPEEQARALQALREVALKWMERVADFRPMVGGAVWHGTATEHSDIYLQLFCDDPKAAEWRLLDRRVDYHPGTVTGWRGEPVDALTVRDRHPDLVHPVLLHLMIHDRDDDRGALRPDALGRAPRGDAAALRARMAAPAGASS</sequence>
<dbReference type="EMBL" id="JBHTBX010000002">
    <property type="protein sequence ID" value="MFC7433499.1"/>
    <property type="molecule type" value="Genomic_DNA"/>
</dbReference>
<gene>
    <name evidence="1" type="ORF">ACFQNJ_03135</name>
</gene>